<evidence type="ECO:0000313" key="2">
    <source>
        <dbReference type="Proteomes" id="UP001595850"/>
    </source>
</evidence>
<evidence type="ECO:0000313" key="1">
    <source>
        <dbReference type="EMBL" id="MFC4060650.1"/>
    </source>
</evidence>
<reference evidence="2" key="1">
    <citation type="journal article" date="2019" name="Int. J. Syst. Evol. Microbiol.">
        <title>The Global Catalogue of Microorganisms (GCM) 10K type strain sequencing project: providing services to taxonomists for standard genome sequencing and annotation.</title>
        <authorList>
            <consortium name="The Broad Institute Genomics Platform"/>
            <consortium name="The Broad Institute Genome Sequencing Center for Infectious Disease"/>
            <person name="Wu L."/>
            <person name="Ma J."/>
        </authorList>
    </citation>
    <scope>NUCLEOTIDE SEQUENCE [LARGE SCALE GENOMIC DNA]</scope>
    <source>
        <strain evidence="2">TBRC 4489</strain>
    </source>
</reference>
<accession>A0ABV8I9S8</accession>
<comment type="caution">
    <text evidence="1">The sequence shown here is derived from an EMBL/GenBank/DDBJ whole genome shotgun (WGS) entry which is preliminary data.</text>
</comment>
<dbReference type="RefSeq" id="WP_377290099.1">
    <property type="nucleotide sequence ID" value="NZ_JBHSBM010000023.1"/>
</dbReference>
<keyword evidence="2" id="KW-1185">Reference proteome</keyword>
<sequence>MPGIGSGEGPAGEDGRRPVQRITGCFLSGELLFDCYGTVGVRR</sequence>
<gene>
    <name evidence="1" type="ORF">ACFOWE_20295</name>
</gene>
<proteinExistence type="predicted"/>
<dbReference type="Proteomes" id="UP001595850">
    <property type="component" value="Unassembled WGS sequence"/>
</dbReference>
<organism evidence="1 2">
    <name type="scientific">Planomonospora corallina</name>
    <dbReference type="NCBI Taxonomy" id="1806052"/>
    <lineage>
        <taxon>Bacteria</taxon>
        <taxon>Bacillati</taxon>
        <taxon>Actinomycetota</taxon>
        <taxon>Actinomycetes</taxon>
        <taxon>Streptosporangiales</taxon>
        <taxon>Streptosporangiaceae</taxon>
        <taxon>Planomonospora</taxon>
    </lineage>
</organism>
<name>A0ABV8I9S8_9ACTN</name>
<protein>
    <submittedName>
        <fullName evidence="1">Uncharacterized protein</fullName>
    </submittedName>
</protein>
<dbReference type="EMBL" id="JBHSBM010000023">
    <property type="protein sequence ID" value="MFC4060650.1"/>
    <property type="molecule type" value="Genomic_DNA"/>
</dbReference>